<dbReference type="InterPro" id="IPR008974">
    <property type="entry name" value="TRAF-like"/>
</dbReference>
<reference evidence="2" key="2">
    <citation type="submission" date="2021-08" db="EMBL/GenBank/DDBJ databases">
        <authorList>
            <person name="Eriksson T."/>
        </authorList>
    </citation>
    <scope>NUCLEOTIDE SEQUENCE</scope>
    <source>
        <strain evidence="2">Stoneville</strain>
        <tissue evidence="2">Whole head</tissue>
    </source>
</reference>
<evidence type="ECO:0000313" key="3">
    <source>
        <dbReference type="Proteomes" id="UP000719412"/>
    </source>
</evidence>
<dbReference type="Pfam" id="PF22486">
    <property type="entry name" value="MATH_2"/>
    <property type="match status" value="1"/>
</dbReference>
<accession>A0A8J6H831</accession>
<proteinExistence type="predicted"/>
<evidence type="ECO:0000259" key="1">
    <source>
        <dbReference type="Pfam" id="PF22486"/>
    </source>
</evidence>
<dbReference type="InterPro" id="IPR002083">
    <property type="entry name" value="MATH/TRAF_dom"/>
</dbReference>
<dbReference type="AlphaFoldDB" id="A0A8J6H831"/>
<protein>
    <recommendedName>
        <fullName evidence="1">MATH domain-containing protein</fullName>
    </recommendedName>
</protein>
<reference evidence="2" key="1">
    <citation type="journal article" date="2020" name="J Insects Food Feed">
        <title>The yellow mealworm (Tenebrio molitor) genome: a resource for the emerging insects as food and feed industry.</title>
        <authorList>
            <person name="Eriksson T."/>
            <person name="Andere A."/>
            <person name="Kelstrup H."/>
            <person name="Emery V."/>
            <person name="Picard C."/>
        </authorList>
    </citation>
    <scope>NUCLEOTIDE SEQUENCE</scope>
    <source>
        <strain evidence="2">Stoneville</strain>
        <tissue evidence="2">Whole head</tissue>
    </source>
</reference>
<dbReference type="SUPFAM" id="SSF49599">
    <property type="entry name" value="TRAF domain-like"/>
    <property type="match status" value="1"/>
</dbReference>
<comment type="caution">
    <text evidence="2">The sequence shown here is derived from an EMBL/GenBank/DDBJ whole genome shotgun (WGS) entry which is preliminary data.</text>
</comment>
<keyword evidence="3" id="KW-1185">Reference proteome</keyword>
<dbReference type="EMBL" id="JABDTM020027890">
    <property type="protein sequence ID" value="KAH0809824.1"/>
    <property type="molecule type" value="Genomic_DNA"/>
</dbReference>
<dbReference type="Proteomes" id="UP000719412">
    <property type="component" value="Unassembled WGS sequence"/>
</dbReference>
<evidence type="ECO:0000313" key="2">
    <source>
        <dbReference type="EMBL" id="KAH0809824.1"/>
    </source>
</evidence>
<organism evidence="2 3">
    <name type="scientific">Tenebrio molitor</name>
    <name type="common">Yellow mealworm beetle</name>
    <dbReference type="NCBI Taxonomy" id="7067"/>
    <lineage>
        <taxon>Eukaryota</taxon>
        <taxon>Metazoa</taxon>
        <taxon>Ecdysozoa</taxon>
        <taxon>Arthropoda</taxon>
        <taxon>Hexapoda</taxon>
        <taxon>Insecta</taxon>
        <taxon>Pterygota</taxon>
        <taxon>Neoptera</taxon>
        <taxon>Endopterygota</taxon>
        <taxon>Coleoptera</taxon>
        <taxon>Polyphaga</taxon>
        <taxon>Cucujiformia</taxon>
        <taxon>Tenebrionidae</taxon>
        <taxon>Tenebrio</taxon>
    </lineage>
</organism>
<dbReference type="CDD" id="cd00121">
    <property type="entry name" value="MATH"/>
    <property type="match status" value="1"/>
</dbReference>
<gene>
    <name evidence="2" type="ORF">GEV33_012966</name>
</gene>
<sequence>MIWVADFESAPPPLAEDTAEETQHAICKIITQEVQTSANATVKRQLKGVCTTRQIERKFVQLERKLLSELNSIKAMLTNERPISVKTTDYEYFSYDENLAEKSLGSAIDEDSIVSVTESVTRDSSWVRTEIDKFNNTVYTLKSEKVFTYYWEISQIRAIFRKQGIHIRSPDFYVLGHQLCLQLYPNHLHSDYLGIQLRPSSNFLKKHKFTILDRFDSSKDINSQTLNGVGTYEGVYRVPYAKLEERHYLHNDAVIIKVTIYLNS</sequence>
<name>A0A8J6H831_TENMO</name>
<dbReference type="Gene3D" id="2.60.210.10">
    <property type="entry name" value="Apoptosis, Tumor Necrosis Factor Receptor Associated Protein 2, Chain A"/>
    <property type="match status" value="1"/>
</dbReference>
<feature type="domain" description="MATH" evidence="1">
    <location>
        <begin position="148"/>
        <end position="260"/>
    </location>
</feature>